<sequence length="133" mass="14253">MDFAERKGSGKITGLDHIGDITLQEAEIYKSASHNSMRVKGNAIADAWVDEGGVTGEYAANFFGPNAEEITGKASLIQGMYKGSYDSETGYSFVSPDRYISDVTIKRINDSSQDGSLRGNNIDVGFGGTRGDI</sequence>
<feature type="domain" description="Factor H binding protein-like C-terminal" evidence="1">
    <location>
        <begin position="2"/>
        <end position="74"/>
    </location>
</feature>
<organism evidence="2 3">
    <name type="scientific">Rodentibacter mrazii</name>
    <dbReference type="NCBI Taxonomy" id="1908257"/>
    <lineage>
        <taxon>Bacteria</taxon>
        <taxon>Pseudomonadati</taxon>
        <taxon>Pseudomonadota</taxon>
        <taxon>Gammaproteobacteria</taxon>
        <taxon>Pasteurellales</taxon>
        <taxon>Pasteurellaceae</taxon>
        <taxon>Rodentibacter</taxon>
    </lineage>
</organism>
<gene>
    <name evidence="2" type="ORF">BKK47_11390</name>
</gene>
<dbReference type="Proteomes" id="UP000189426">
    <property type="component" value="Unassembled WGS sequence"/>
</dbReference>
<dbReference type="EMBL" id="MLHG01000100">
    <property type="protein sequence ID" value="OOF37002.1"/>
    <property type="molecule type" value="Genomic_DNA"/>
</dbReference>
<dbReference type="Gene3D" id="2.40.160.90">
    <property type="match status" value="1"/>
</dbReference>
<dbReference type="InterPro" id="IPR011250">
    <property type="entry name" value="OMP/PagP_B-barrel"/>
</dbReference>
<evidence type="ECO:0000259" key="1">
    <source>
        <dbReference type="Pfam" id="PF08794"/>
    </source>
</evidence>
<dbReference type="AlphaFoldDB" id="A0A1V3IAJ3"/>
<reference evidence="2 3" key="1">
    <citation type="submission" date="2016-10" db="EMBL/GenBank/DDBJ databases">
        <title>Rodentibacter gen. nov. and new species.</title>
        <authorList>
            <person name="Christensen H."/>
        </authorList>
    </citation>
    <scope>NUCLEOTIDE SEQUENCE [LARGE SCALE GENOMIC DNA]</scope>
    <source>
        <strain evidence="2 3">Ppn418</strain>
    </source>
</reference>
<evidence type="ECO:0000313" key="3">
    <source>
        <dbReference type="Proteomes" id="UP000189426"/>
    </source>
</evidence>
<accession>A0A1V3IAJ3</accession>
<proteinExistence type="predicted"/>
<protein>
    <recommendedName>
        <fullName evidence="1">Factor H binding protein-like C-terminal domain-containing protein</fullName>
    </recommendedName>
</protein>
<comment type="caution">
    <text evidence="2">The sequence shown here is derived from an EMBL/GenBank/DDBJ whole genome shotgun (WGS) entry which is preliminary data.</text>
</comment>
<dbReference type="InterPro" id="IPR014902">
    <property type="entry name" value="FHBP-like_C"/>
</dbReference>
<evidence type="ECO:0000313" key="2">
    <source>
        <dbReference type="EMBL" id="OOF37002.1"/>
    </source>
</evidence>
<keyword evidence="3" id="KW-1185">Reference proteome</keyword>
<name>A0A1V3IAJ3_9PAST</name>
<dbReference type="SUPFAM" id="SSF56925">
    <property type="entry name" value="OMPA-like"/>
    <property type="match status" value="1"/>
</dbReference>
<dbReference type="Pfam" id="PF08794">
    <property type="entry name" value="FHBP_C"/>
    <property type="match status" value="1"/>
</dbReference>